<proteinExistence type="predicted"/>
<feature type="domain" description="Methyltransferase type 11" evidence="1">
    <location>
        <begin position="47"/>
        <end position="143"/>
    </location>
</feature>
<keyword evidence="2" id="KW-0808">Transferase</keyword>
<evidence type="ECO:0000259" key="1">
    <source>
        <dbReference type="Pfam" id="PF08241"/>
    </source>
</evidence>
<keyword evidence="3" id="KW-1185">Reference proteome</keyword>
<dbReference type="Pfam" id="PF08241">
    <property type="entry name" value="Methyltransf_11"/>
    <property type="match status" value="1"/>
</dbReference>
<protein>
    <submittedName>
        <fullName evidence="2">Class I SAM-dependent methyltransferase</fullName>
    </submittedName>
</protein>
<dbReference type="PANTHER" id="PTHR43591">
    <property type="entry name" value="METHYLTRANSFERASE"/>
    <property type="match status" value="1"/>
</dbReference>
<evidence type="ECO:0000313" key="3">
    <source>
        <dbReference type="Proteomes" id="UP000316798"/>
    </source>
</evidence>
<dbReference type="GO" id="GO:0008757">
    <property type="term" value="F:S-adenosylmethionine-dependent methyltransferase activity"/>
    <property type="evidence" value="ECO:0007669"/>
    <property type="project" value="InterPro"/>
</dbReference>
<dbReference type="InterPro" id="IPR029063">
    <property type="entry name" value="SAM-dependent_MTases_sf"/>
</dbReference>
<dbReference type="SUPFAM" id="SSF53335">
    <property type="entry name" value="S-adenosyl-L-methionine-dependent methyltransferases"/>
    <property type="match status" value="1"/>
</dbReference>
<evidence type="ECO:0000313" key="2">
    <source>
        <dbReference type="EMBL" id="QDL38236.1"/>
    </source>
</evidence>
<dbReference type="RefSeq" id="WP_142819658.1">
    <property type="nucleotide sequence ID" value="NZ_CP035503.1"/>
</dbReference>
<gene>
    <name evidence="2" type="ORF">EUB48_13780</name>
</gene>
<dbReference type="OrthoDB" id="529208at2"/>
<reference evidence="2 3" key="1">
    <citation type="submission" date="2019-01" db="EMBL/GenBank/DDBJ databases">
        <title>Genomic insights into a novel species Rhodoferax sp.</title>
        <authorList>
            <person name="Jin L."/>
        </authorList>
    </citation>
    <scope>NUCLEOTIDE SEQUENCE [LARGE SCALE GENOMIC DNA]</scope>
    <source>
        <strain evidence="2 3">CHu59-6-5</strain>
    </source>
</reference>
<dbReference type="InterPro" id="IPR013216">
    <property type="entry name" value="Methyltransf_11"/>
</dbReference>
<dbReference type="Proteomes" id="UP000316798">
    <property type="component" value="Chromosome"/>
</dbReference>
<dbReference type="AlphaFoldDB" id="A0A515DCV1"/>
<sequence length="272" mass="29109">MNKPASDALFAGSIPELYDSHLVPLIFEPYAADLAQRVAALDPSRVLETAAGTGAVTRAMAQVLPLHVDLVATDLNQPMLDRAAAVGTKRPVQWQQADAALLPFEDASFDIVVCQFGVMFFPDKSRAFSEARRVLRRGGVLLFNVWDRIEENEFADTVTTVLAGLFPADPPRFMARTPHGYFDREAIARDLTAAGFDSAPRIETIAARSRAVSAQVPAVAYCQGTLLRNEIEARSGADVVQATAACAAAIAARFGAGPVDAKIQAHVVCAQS</sequence>
<dbReference type="KEGG" id="rhf:EUB48_13780"/>
<organism evidence="2 3">
    <name type="scientific">Rhodoferax sediminis</name>
    <dbReference type="NCBI Taxonomy" id="2509614"/>
    <lineage>
        <taxon>Bacteria</taxon>
        <taxon>Pseudomonadati</taxon>
        <taxon>Pseudomonadota</taxon>
        <taxon>Betaproteobacteria</taxon>
        <taxon>Burkholderiales</taxon>
        <taxon>Comamonadaceae</taxon>
        <taxon>Rhodoferax</taxon>
    </lineage>
</organism>
<dbReference type="EMBL" id="CP035503">
    <property type="protein sequence ID" value="QDL38236.1"/>
    <property type="molecule type" value="Genomic_DNA"/>
</dbReference>
<accession>A0A515DCV1</accession>
<name>A0A515DCV1_9BURK</name>
<keyword evidence="2" id="KW-0489">Methyltransferase</keyword>
<dbReference type="Gene3D" id="3.40.50.150">
    <property type="entry name" value="Vaccinia Virus protein VP39"/>
    <property type="match status" value="1"/>
</dbReference>
<dbReference type="CDD" id="cd02440">
    <property type="entry name" value="AdoMet_MTases"/>
    <property type="match status" value="1"/>
</dbReference>
<dbReference type="GO" id="GO:0032259">
    <property type="term" value="P:methylation"/>
    <property type="evidence" value="ECO:0007669"/>
    <property type="project" value="UniProtKB-KW"/>
</dbReference>